<dbReference type="InterPro" id="IPR039910">
    <property type="entry name" value="D15-like"/>
</dbReference>
<dbReference type="Pfam" id="PF01103">
    <property type="entry name" value="Omp85"/>
    <property type="match status" value="1"/>
</dbReference>
<sequence length="711" mass="80653">MKRELVLLMVLLAVSAMAIYISEVDFKGLNTLNSEFIVQKVGKLFGEVSSDEIQEYLKKVFDLGYFSSLTPSLEPADVGYRLVVSLEENPVVKDWKLEIDGPGLVDKKELEELVKIEKGMPLNVNLLKETFEAMRNKYQEAGYFFVEINGNFEDGTYKIVVKEYALWDIVFNGEVDGLDFVSILSKAKIKTLRDFYSSSPLVRFFTMSKKDFYPKYSDINNLISVINSYPFFSKETAVNFKKTTVKDIEEKNVVIMVVNVVQRRLFEGEKAFKEILFHGNTIFTDQELLKASGVSPDQTYTNAQVLLAMNRIVDFYEKNNFPYTWVEAKIEDDSLVFDIYEKYVRSVKIEGLKKTKPYVVENLVTIKEGEPLNKEEIMLTYSYLQNSRYFDSVNIYPQLSPSATQVDVVIDLKEAEKTRNFIGGIGWTMPKEGDWWQGFSGMVQLSAVNTFGYGESFSVNLNLGFTERSVEGSVKLPVKFEVPMNLELGIGYTDYTTSSGTDTISLKGLISSLPYKGHSFGIGPIYEKTLVDGSKGTLAILTRYRYNTKNSAILPTEGYYLSLDLTRAGLFGLDDQKYWKGILSGEAYYPIFESLFWSFKGTGGMVRNEIGTELLEVSGPYAVRGYNYFETEKMFKLSADLNWILQKENVPVVTGLFVDYGGIEENGNMNTLSSAGVKLDLVVPLLGSVEVGGAYRFNEKDWQFYFFMGSW</sequence>
<dbReference type="PANTHER" id="PTHR12815:SF47">
    <property type="entry name" value="TRANSLOCATION AND ASSEMBLY MODULE SUBUNIT TAMA"/>
    <property type="match status" value="1"/>
</dbReference>
<evidence type="ECO:0000313" key="6">
    <source>
        <dbReference type="EMBL" id="KUK23198.1"/>
    </source>
</evidence>
<organism evidence="6 7">
    <name type="scientific">Thermotoga petrophila</name>
    <dbReference type="NCBI Taxonomy" id="93929"/>
    <lineage>
        <taxon>Bacteria</taxon>
        <taxon>Thermotogati</taxon>
        <taxon>Thermotogota</taxon>
        <taxon>Thermotogae</taxon>
        <taxon>Thermotogales</taxon>
        <taxon>Thermotogaceae</taxon>
        <taxon>Thermotoga</taxon>
    </lineage>
</organism>
<accession>A0A117L364</accession>
<dbReference type="EMBL" id="LGFG01000042">
    <property type="protein sequence ID" value="KUK23198.1"/>
    <property type="molecule type" value="Genomic_DNA"/>
</dbReference>
<dbReference type="InterPro" id="IPR000184">
    <property type="entry name" value="Bac_surfAg_D15"/>
</dbReference>
<evidence type="ECO:0000313" key="7">
    <source>
        <dbReference type="Proteomes" id="UP000058636"/>
    </source>
</evidence>
<dbReference type="RefSeq" id="WP_334100679.1">
    <property type="nucleotide sequence ID" value="NZ_DAITJQ010000003.1"/>
</dbReference>
<dbReference type="Gene3D" id="3.10.20.310">
    <property type="entry name" value="membrane protein fhac"/>
    <property type="match status" value="4"/>
</dbReference>
<gene>
    <name evidence="6" type="ORF">XD57_0697</name>
</gene>
<dbReference type="GO" id="GO:0019867">
    <property type="term" value="C:outer membrane"/>
    <property type="evidence" value="ECO:0007669"/>
    <property type="project" value="InterPro"/>
</dbReference>
<evidence type="ECO:0000256" key="4">
    <source>
        <dbReference type="ARBA" id="ARBA00023136"/>
    </source>
</evidence>
<dbReference type="Gene3D" id="2.40.160.50">
    <property type="entry name" value="membrane protein fhac: a member of the omp85/tpsb transporter family"/>
    <property type="match status" value="1"/>
</dbReference>
<keyword evidence="2" id="KW-0812">Transmembrane</keyword>
<dbReference type="PATRIC" id="fig|93930.3.peg.1546"/>
<dbReference type="Proteomes" id="UP000058636">
    <property type="component" value="Unassembled WGS sequence"/>
</dbReference>
<evidence type="ECO:0000256" key="2">
    <source>
        <dbReference type="ARBA" id="ARBA00022692"/>
    </source>
</evidence>
<proteinExistence type="predicted"/>
<keyword evidence="3" id="KW-0732">Signal</keyword>
<dbReference type="InterPro" id="IPR034746">
    <property type="entry name" value="POTRA"/>
</dbReference>
<keyword evidence="4" id="KW-0472">Membrane</keyword>
<dbReference type="AlphaFoldDB" id="A0A117L364"/>
<dbReference type="PROSITE" id="PS51779">
    <property type="entry name" value="POTRA"/>
    <property type="match status" value="1"/>
</dbReference>
<dbReference type="InterPro" id="IPR010827">
    <property type="entry name" value="BamA/TamA_POTRA"/>
</dbReference>
<keyword evidence="5" id="KW-0998">Cell outer membrane</keyword>
<comment type="subcellular location">
    <subcellularLocation>
        <location evidence="1">Membrane</location>
    </subcellularLocation>
</comment>
<dbReference type="Pfam" id="PF07244">
    <property type="entry name" value="POTRA"/>
    <property type="match status" value="3"/>
</dbReference>
<comment type="caution">
    <text evidence="6">The sequence shown here is derived from an EMBL/GenBank/DDBJ whole genome shotgun (WGS) entry which is preliminary data.</text>
</comment>
<evidence type="ECO:0000256" key="5">
    <source>
        <dbReference type="ARBA" id="ARBA00023237"/>
    </source>
</evidence>
<evidence type="ECO:0000256" key="3">
    <source>
        <dbReference type="ARBA" id="ARBA00022729"/>
    </source>
</evidence>
<protein>
    <submittedName>
        <fullName evidence="6">Surface antigen (D15)</fullName>
    </submittedName>
</protein>
<reference evidence="6 7" key="1">
    <citation type="journal article" date="2015" name="MBio">
        <title>Genome-Resolved Metagenomic Analysis Reveals Roles for Candidate Phyla and Other Microbial Community Members in Biogeochemical Transformations in Oil Reservoirs.</title>
        <authorList>
            <person name="Hu P."/>
            <person name="Tom L."/>
            <person name="Singh A."/>
            <person name="Thomas B.C."/>
            <person name="Baker B.J."/>
            <person name="Piceno Y.M."/>
            <person name="Andersen G.L."/>
            <person name="Banfield J.F."/>
        </authorList>
    </citation>
    <scope>NUCLEOTIDE SEQUENCE [LARGE SCALE GENOMIC DNA]</scope>
    <source>
        <strain evidence="6">46_26</strain>
    </source>
</reference>
<name>A0A117L364_9THEM</name>
<dbReference type="PANTHER" id="PTHR12815">
    <property type="entry name" value="SORTING AND ASSEMBLY MACHINERY SAMM50 PROTEIN FAMILY MEMBER"/>
    <property type="match status" value="1"/>
</dbReference>
<evidence type="ECO:0000256" key="1">
    <source>
        <dbReference type="ARBA" id="ARBA00004370"/>
    </source>
</evidence>